<name>A0AAU7ZGR6_9BACT</name>
<accession>A0AAU7ZGR6</accession>
<reference evidence="1" key="2">
    <citation type="journal article" date="2024" name="Environ. Microbiol.">
        <title>Genome analysis and description of Tunturibacter gen. nov. expands the diversity of Terriglobia in tundra soils.</title>
        <authorList>
            <person name="Messyasz A."/>
            <person name="Mannisto M.K."/>
            <person name="Kerkhof L.J."/>
            <person name="Haggblom M.M."/>
        </authorList>
    </citation>
    <scope>NUCLEOTIDE SEQUENCE</scope>
    <source>
        <strain evidence="1">M8UP23</strain>
    </source>
</reference>
<dbReference type="KEGG" id="temp:RBB75_06905"/>
<dbReference type="SUPFAM" id="SSF52540">
    <property type="entry name" value="P-loop containing nucleoside triphosphate hydrolases"/>
    <property type="match status" value="1"/>
</dbReference>
<gene>
    <name evidence="1" type="ORF">RBB75_06905</name>
</gene>
<evidence type="ECO:0000313" key="1">
    <source>
        <dbReference type="EMBL" id="XCB28043.1"/>
    </source>
</evidence>
<dbReference type="RefSeq" id="WP_353069989.1">
    <property type="nucleotide sequence ID" value="NZ_CP132932.1"/>
</dbReference>
<dbReference type="AlphaFoldDB" id="A0AAU7ZGR6"/>
<sequence>MTNAERTELRNTTVGFVFQKYNLLPTLSAEDNIRIVQYIGGRNTVFDPAFQEILKLLGITDRLKH</sequence>
<dbReference type="InterPro" id="IPR027417">
    <property type="entry name" value="P-loop_NTPase"/>
</dbReference>
<protein>
    <submittedName>
        <fullName evidence="1">Uncharacterized protein</fullName>
    </submittedName>
</protein>
<reference evidence="1" key="1">
    <citation type="submission" date="2023-08" db="EMBL/GenBank/DDBJ databases">
        <authorList>
            <person name="Messyasz A."/>
            <person name="Mannisto M.K."/>
            <person name="Kerkhof L.J."/>
            <person name="Haggblom M."/>
        </authorList>
    </citation>
    <scope>NUCLEOTIDE SEQUENCE</scope>
    <source>
        <strain evidence="1">M8UP23</strain>
    </source>
</reference>
<proteinExistence type="predicted"/>
<organism evidence="1">
    <name type="scientific">Tunturiibacter empetritectus</name>
    <dbReference type="NCBI Taxonomy" id="3069691"/>
    <lineage>
        <taxon>Bacteria</taxon>
        <taxon>Pseudomonadati</taxon>
        <taxon>Acidobacteriota</taxon>
        <taxon>Terriglobia</taxon>
        <taxon>Terriglobales</taxon>
        <taxon>Acidobacteriaceae</taxon>
        <taxon>Tunturiibacter</taxon>
    </lineage>
</organism>
<dbReference type="EMBL" id="CP132932">
    <property type="protein sequence ID" value="XCB28043.1"/>
    <property type="molecule type" value="Genomic_DNA"/>
</dbReference>